<gene>
    <name evidence="5" type="ORF">SAMN04487987_10755</name>
</gene>
<dbReference type="InterPro" id="IPR035386">
    <property type="entry name" value="Arm-DNA-bind_5"/>
</dbReference>
<reference evidence="6" key="1">
    <citation type="submission" date="2016-10" db="EMBL/GenBank/DDBJ databases">
        <authorList>
            <person name="Varghese N."/>
            <person name="Submissions S."/>
        </authorList>
    </citation>
    <scope>NUCLEOTIDE SEQUENCE [LARGE SCALE GENOMIC DNA]</scope>
    <source>
        <strain evidence="6">DSM 25730</strain>
    </source>
</reference>
<evidence type="ECO:0000256" key="2">
    <source>
        <dbReference type="ARBA" id="ARBA00023125"/>
    </source>
</evidence>
<accession>A0A1I1QYL4</accession>
<evidence type="ECO:0000256" key="3">
    <source>
        <dbReference type="ARBA" id="ARBA00023172"/>
    </source>
</evidence>
<dbReference type="InterPro" id="IPR050090">
    <property type="entry name" value="Tyrosine_recombinase_XerCD"/>
</dbReference>
<dbReference type="STRING" id="870482.SAMN04487987_10755"/>
<dbReference type="PANTHER" id="PTHR30349">
    <property type="entry name" value="PHAGE INTEGRASE-RELATED"/>
    <property type="match status" value="1"/>
</dbReference>
<organism evidence="5 6">
    <name type="scientific">Algibacter pectinivorans</name>
    <dbReference type="NCBI Taxonomy" id="870482"/>
    <lineage>
        <taxon>Bacteria</taxon>
        <taxon>Pseudomonadati</taxon>
        <taxon>Bacteroidota</taxon>
        <taxon>Flavobacteriia</taxon>
        <taxon>Flavobacteriales</taxon>
        <taxon>Flavobacteriaceae</taxon>
        <taxon>Algibacter</taxon>
    </lineage>
</organism>
<keyword evidence="3" id="KW-0233">DNA recombination</keyword>
<dbReference type="Pfam" id="PF00589">
    <property type="entry name" value="Phage_integrase"/>
    <property type="match status" value="1"/>
</dbReference>
<dbReference type="RefSeq" id="WP_432416258.1">
    <property type="nucleotide sequence ID" value="NZ_FOMI01000007.1"/>
</dbReference>
<dbReference type="InterPro" id="IPR011010">
    <property type="entry name" value="DNA_brk_join_enz"/>
</dbReference>
<evidence type="ECO:0000313" key="6">
    <source>
        <dbReference type="Proteomes" id="UP000199439"/>
    </source>
</evidence>
<dbReference type="Gene3D" id="1.10.150.130">
    <property type="match status" value="1"/>
</dbReference>
<dbReference type="InterPro" id="IPR010998">
    <property type="entry name" value="Integrase_recombinase_N"/>
</dbReference>
<dbReference type="InterPro" id="IPR002104">
    <property type="entry name" value="Integrase_catalytic"/>
</dbReference>
<keyword evidence="6" id="KW-1185">Reference proteome</keyword>
<dbReference type="Pfam" id="PF17293">
    <property type="entry name" value="Arm-DNA-bind_5"/>
    <property type="match status" value="1"/>
</dbReference>
<feature type="domain" description="Tyr recombinase" evidence="4">
    <location>
        <begin position="231"/>
        <end position="423"/>
    </location>
</feature>
<evidence type="ECO:0000259" key="4">
    <source>
        <dbReference type="PROSITE" id="PS51898"/>
    </source>
</evidence>
<dbReference type="EMBL" id="FOMI01000007">
    <property type="protein sequence ID" value="SFD24363.1"/>
    <property type="molecule type" value="Genomic_DNA"/>
</dbReference>
<dbReference type="InterPro" id="IPR013762">
    <property type="entry name" value="Integrase-like_cat_sf"/>
</dbReference>
<dbReference type="GO" id="GO:0015074">
    <property type="term" value="P:DNA integration"/>
    <property type="evidence" value="ECO:0007669"/>
    <property type="project" value="InterPro"/>
</dbReference>
<dbReference type="Gene3D" id="1.10.443.10">
    <property type="entry name" value="Intergrase catalytic core"/>
    <property type="match status" value="1"/>
</dbReference>
<dbReference type="SUPFAM" id="SSF56349">
    <property type="entry name" value="DNA breaking-rejoining enzymes"/>
    <property type="match status" value="1"/>
</dbReference>
<sequence length="428" mass="50190">MIQIKRNLIFSLEKRKKAGQLITENVPIRLRVNYEGTRLDIQTGYRIDIAKWNQDKEQVKNGAYNKLEQSSSAINSRILELKVAIQDFFQECESQDNIPNKDEIRAIAKSLKEKGKVEIEKKSETSLFDVFDLFVKENSRLNNWSDATLTKFKAVKKHITSFNPDSKFEDFDESGLTDYLIHLRKEKKMRNSTIKKQLGFIKWFLRWSFEKKHHNNDAYQSFRPKIKDANKTVIFLTEEEKSKLLKYEIPSTKKHLERVRDILFFTCYTGLRYSDAYNLKRSDIKKDHIEVTTVKTSDSLIIELNRHSRAILEKYKDIPYENNKALPVISNQKMNDYIKDLAELAEIDTPVRITYYVGNKRKDETIPKYDLLGTHVGRRTFICSALSIGIPVQVVMKWTGHSDYKAMKPYIDVADKTKKNAMEKFNEL</sequence>
<dbReference type="CDD" id="cd01185">
    <property type="entry name" value="INTN1_C_like"/>
    <property type="match status" value="1"/>
</dbReference>
<protein>
    <submittedName>
        <fullName evidence="5">Site-specific recombinase XerD</fullName>
    </submittedName>
</protein>
<dbReference type="InterPro" id="IPR025269">
    <property type="entry name" value="SAM-like_dom"/>
</dbReference>
<dbReference type="GO" id="GO:0003677">
    <property type="term" value="F:DNA binding"/>
    <property type="evidence" value="ECO:0007669"/>
    <property type="project" value="UniProtKB-KW"/>
</dbReference>
<evidence type="ECO:0000256" key="1">
    <source>
        <dbReference type="ARBA" id="ARBA00008857"/>
    </source>
</evidence>
<name>A0A1I1QYL4_9FLAO</name>
<dbReference type="Proteomes" id="UP000199439">
    <property type="component" value="Unassembled WGS sequence"/>
</dbReference>
<dbReference type="GO" id="GO:0006310">
    <property type="term" value="P:DNA recombination"/>
    <property type="evidence" value="ECO:0007669"/>
    <property type="project" value="UniProtKB-KW"/>
</dbReference>
<dbReference type="AlphaFoldDB" id="A0A1I1QYL4"/>
<comment type="similarity">
    <text evidence="1">Belongs to the 'phage' integrase family.</text>
</comment>
<evidence type="ECO:0000313" key="5">
    <source>
        <dbReference type="EMBL" id="SFD24363.1"/>
    </source>
</evidence>
<proteinExistence type="inferred from homology"/>
<keyword evidence="2" id="KW-0238">DNA-binding</keyword>
<dbReference type="PROSITE" id="PS51898">
    <property type="entry name" value="TYR_RECOMBINASE"/>
    <property type="match status" value="1"/>
</dbReference>
<dbReference type="Pfam" id="PF13102">
    <property type="entry name" value="Phage_int_SAM_5"/>
    <property type="match status" value="1"/>
</dbReference>
<dbReference type="PANTHER" id="PTHR30349:SF64">
    <property type="entry name" value="PROPHAGE INTEGRASE INTD-RELATED"/>
    <property type="match status" value="1"/>
</dbReference>